<dbReference type="EMBL" id="VCMV01000007">
    <property type="protein sequence ID" value="KAB0268132.1"/>
    <property type="molecule type" value="Genomic_DNA"/>
</dbReference>
<dbReference type="RefSeq" id="WP_150942690.1">
    <property type="nucleotide sequence ID" value="NZ_VCMV01000007.1"/>
</dbReference>
<evidence type="ECO:0000313" key="2">
    <source>
        <dbReference type="Proteomes" id="UP000325684"/>
    </source>
</evidence>
<dbReference type="SUPFAM" id="SSF51621">
    <property type="entry name" value="Phosphoenolpyruvate/pyruvate domain"/>
    <property type="match status" value="1"/>
</dbReference>
<dbReference type="GO" id="GO:0016829">
    <property type="term" value="F:lyase activity"/>
    <property type="evidence" value="ECO:0007669"/>
    <property type="project" value="UniProtKB-KW"/>
</dbReference>
<dbReference type="Proteomes" id="UP000325684">
    <property type="component" value="Unassembled WGS sequence"/>
</dbReference>
<keyword evidence="1" id="KW-0456">Lyase</keyword>
<dbReference type="Gene3D" id="3.20.20.60">
    <property type="entry name" value="Phosphoenolpyruvate-binding domains"/>
    <property type="match status" value="1"/>
</dbReference>
<dbReference type="PANTHER" id="PTHR42905">
    <property type="entry name" value="PHOSPHOENOLPYRUVATE CARBOXYLASE"/>
    <property type="match status" value="1"/>
</dbReference>
<accession>A0A5N3PEE8</accession>
<dbReference type="InterPro" id="IPR040442">
    <property type="entry name" value="Pyrv_kinase-like_dom_sf"/>
</dbReference>
<dbReference type="CDD" id="cd00377">
    <property type="entry name" value="ICL_PEPM"/>
    <property type="match status" value="1"/>
</dbReference>
<reference evidence="1 2" key="1">
    <citation type="journal article" date="2019" name="Microorganisms">
        <title>Genome Insights into the Novel Species Microvirga brassicacearum, a Rapeseed Endophyte with Biotechnological Potential.</title>
        <authorList>
            <person name="Jimenez-Gomez A."/>
            <person name="Saati-Santamaria Z."/>
            <person name="Igual J.M."/>
            <person name="Rivas R."/>
            <person name="Mateos P.F."/>
            <person name="Garcia-Fraile P."/>
        </authorList>
    </citation>
    <scope>NUCLEOTIDE SEQUENCE [LARGE SCALE GENOMIC DNA]</scope>
    <source>
        <strain evidence="1 2">CDVBN77</strain>
    </source>
</reference>
<name>A0A5N3PEE8_9HYPH</name>
<dbReference type="OrthoDB" id="9785398at2"/>
<dbReference type="PANTHER" id="PTHR42905:SF16">
    <property type="entry name" value="CARBOXYPHOSPHONOENOLPYRUVATE PHOSPHONOMUTASE-LIKE PROTEIN (AFU_ORTHOLOGUE AFUA_5G07230)"/>
    <property type="match status" value="1"/>
</dbReference>
<dbReference type="Pfam" id="PF13714">
    <property type="entry name" value="PEP_mutase"/>
    <property type="match status" value="1"/>
</dbReference>
<evidence type="ECO:0000313" key="1">
    <source>
        <dbReference type="EMBL" id="KAB0268132.1"/>
    </source>
</evidence>
<sequence>MSKQISHATAFRSFHIPGRPLVLFNVWDAGSAKAVAASGAKALATGSWSVAAANGFGDGEQVPLDFCIANLQRIAGAIDLPLTVDLERGYGADPKAVGATVARALRAGAIGCNIEDSLAENGALRDVSDQAARIREARIAADDMGIPAFVNARTDVFFQTGRDQHDESMVTAALERGRAYADAGADGLFVPGLADERLIGVLVERSPLPVNIMAGDATPNAAKLAELGVARVSHGPGPYLLVMRALENAARAALL</sequence>
<keyword evidence="2" id="KW-1185">Reference proteome</keyword>
<keyword evidence="1" id="KW-0670">Pyruvate</keyword>
<comment type="caution">
    <text evidence="1">The sequence shown here is derived from an EMBL/GenBank/DDBJ whole genome shotgun (WGS) entry which is preliminary data.</text>
</comment>
<dbReference type="InterPro" id="IPR015813">
    <property type="entry name" value="Pyrv/PenolPyrv_kinase-like_dom"/>
</dbReference>
<proteinExistence type="predicted"/>
<organism evidence="1 2">
    <name type="scientific">Microvirga brassicacearum</name>
    <dbReference type="NCBI Taxonomy" id="2580413"/>
    <lineage>
        <taxon>Bacteria</taxon>
        <taxon>Pseudomonadati</taxon>
        <taxon>Pseudomonadota</taxon>
        <taxon>Alphaproteobacteria</taxon>
        <taxon>Hyphomicrobiales</taxon>
        <taxon>Methylobacteriaceae</taxon>
        <taxon>Microvirga</taxon>
    </lineage>
</organism>
<dbReference type="InterPro" id="IPR039556">
    <property type="entry name" value="ICL/PEPM"/>
</dbReference>
<protein>
    <submittedName>
        <fullName evidence="1">Isocitrate lyase/phosphoenolpyruvate mutase family protein</fullName>
    </submittedName>
</protein>
<dbReference type="AlphaFoldDB" id="A0A5N3PEE8"/>
<gene>
    <name evidence="1" type="ORF">FEZ63_05760</name>
</gene>